<sequence length="192" mass="19910">MNIAGTSSVGAPCAARAAATAAAAPNRCESPLLPMGQHPASQMDPDRLSQQLEHANHRQSQLSMLLHKSYAIPEDRDVEPAEGERGQGASSGSRARYHIRRPRRIPRPVSHRAQSAGAQASPVRELSSRLKSACRRLDPRRLAKAGHTAAAAAADAPPPPPSATNAPPRPQPAGASAGAAAAADARACARSL</sequence>
<dbReference type="EMBL" id="JANBOI010000046">
    <property type="protein sequence ID" value="KAJ1734998.1"/>
    <property type="molecule type" value="Genomic_DNA"/>
</dbReference>
<evidence type="ECO:0000313" key="3">
    <source>
        <dbReference type="Proteomes" id="UP001143981"/>
    </source>
</evidence>
<evidence type="ECO:0000313" key="2">
    <source>
        <dbReference type="EMBL" id="KAJ1734998.1"/>
    </source>
</evidence>
<name>A0A9W7YHP4_9FUNG</name>
<organism evidence="2 3">
    <name type="scientific">Coemansia biformis</name>
    <dbReference type="NCBI Taxonomy" id="1286918"/>
    <lineage>
        <taxon>Eukaryota</taxon>
        <taxon>Fungi</taxon>
        <taxon>Fungi incertae sedis</taxon>
        <taxon>Zoopagomycota</taxon>
        <taxon>Kickxellomycotina</taxon>
        <taxon>Kickxellomycetes</taxon>
        <taxon>Kickxellales</taxon>
        <taxon>Kickxellaceae</taxon>
        <taxon>Coemansia</taxon>
    </lineage>
</organism>
<feature type="compositionally biased region" description="Pro residues" evidence="1">
    <location>
        <begin position="156"/>
        <end position="171"/>
    </location>
</feature>
<protein>
    <submittedName>
        <fullName evidence="2">Uncharacterized protein</fullName>
    </submittedName>
</protein>
<feature type="region of interest" description="Disordered" evidence="1">
    <location>
        <begin position="1"/>
        <end position="64"/>
    </location>
</feature>
<feature type="compositionally biased region" description="Polar residues" evidence="1">
    <location>
        <begin position="48"/>
        <end position="63"/>
    </location>
</feature>
<dbReference type="OrthoDB" id="5527353at2759"/>
<proteinExistence type="predicted"/>
<feature type="compositionally biased region" description="Basic residues" evidence="1">
    <location>
        <begin position="95"/>
        <end position="110"/>
    </location>
</feature>
<comment type="caution">
    <text evidence="2">The sequence shown here is derived from an EMBL/GenBank/DDBJ whole genome shotgun (WGS) entry which is preliminary data.</text>
</comment>
<dbReference type="Proteomes" id="UP001143981">
    <property type="component" value="Unassembled WGS sequence"/>
</dbReference>
<feature type="compositionally biased region" description="Low complexity" evidence="1">
    <location>
        <begin position="11"/>
        <end position="24"/>
    </location>
</feature>
<feature type="region of interest" description="Disordered" evidence="1">
    <location>
        <begin position="77"/>
        <end position="192"/>
    </location>
</feature>
<gene>
    <name evidence="2" type="ORF">LPJ61_000785</name>
</gene>
<evidence type="ECO:0000256" key="1">
    <source>
        <dbReference type="SAM" id="MobiDB-lite"/>
    </source>
</evidence>
<reference evidence="2" key="1">
    <citation type="submission" date="2022-07" db="EMBL/GenBank/DDBJ databases">
        <title>Phylogenomic reconstructions and comparative analyses of Kickxellomycotina fungi.</title>
        <authorList>
            <person name="Reynolds N.K."/>
            <person name="Stajich J.E."/>
            <person name="Barry K."/>
            <person name="Grigoriev I.V."/>
            <person name="Crous P."/>
            <person name="Smith M.E."/>
        </authorList>
    </citation>
    <scope>NUCLEOTIDE SEQUENCE</scope>
    <source>
        <strain evidence="2">BCRC 34381</strain>
    </source>
</reference>
<feature type="compositionally biased region" description="Low complexity" evidence="1">
    <location>
        <begin position="172"/>
        <end position="192"/>
    </location>
</feature>
<accession>A0A9W7YHP4</accession>
<keyword evidence="3" id="KW-1185">Reference proteome</keyword>
<dbReference type="AlphaFoldDB" id="A0A9W7YHP4"/>